<protein>
    <submittedName>
        <fullName evidence="2">Uncharacterized protein</fullName>
    </submittedName>
</protein>
<dbReference type="AlphaFoldDB" id="A0AAN9LR16"/>
<dbReference type="Proteomes" id="UP001367508">
    <property type="component" value="Unassembled WGS sequence"/>
</dbReference>
<sequence>MPSRMAFMASVVANILGWRLPRRSPTSGLGWDNLPCQELRHGALAISRASCFSWCDLRVGCGGSRQRSGWPERGSAPPLQQVSGSCSELEFPRFWPSGLARVWVKPPPCSVTPIPARRTFEFTGSLVRLGEKRWRDNGSSGVRDAIPKADGGEISIG</sequence>
<evidence type="ECO:0000313" key="2">
    <source>
        <dbReference type="EMBL" id="KAK7338542.1"/>
    </source>
</evidence>
<reference evidence="2 3" key="1">
    <citation type="submission" date="2024-01" db="EMBL/GenBank/DDBJ databases">
        <title>The genomes of 5 underutilized Papilionoideae crops provide insights into root nodulation and disease resistanc.</title>
        <authorList>
            <person name="Jiang F."/>
        </authorList>
    </citation>
    <scope>NUCLEOTIDE SEQUENCE [LARGE SCALE GENOMIC DNA]</scope>
    <source>
        <strain evidence="2">LVBAO_FW01</strain>
        <tissue evidence="2">Leaves</tissue>
    </source>
</reference>
<proteinExistence type="predicted"/>
<name>A0AAN9LR16_CANGL</name>
<dbReference type="EMBL" id="JAYMYQ010000004">
    <property type="protein sequence ID" value="KAK7338542.1"/>
    <property type="molecule type" value="Genomic_DNA"/>
</dbReference>
<organism evidence="2 3">
    <name type="scientific">Canavalia gladiata</name>
    <name type="common">Sword bean</name>
    <name type="synonym">Dolichos gladiatus</name>
    <dbReference type="NCBI Taxonomy" id="3824"/>
    <lineage>
        <taxon>Eukaryota</taxon>
        <taxon>Viridiplantae</taxon>
        <taxon>Streptophyta</taxon>
        <taxon>Embryophyta</taxon>
        <taxon>Tracheophyta</taxon>
        <taxon>Spermatophyta</taxon>
        <taxon>Magnoliopsida</taxon>
        <taxon>eudicotyledons</taxon>
        <taxon>Gunneridae</taxon>
        <taxon>Pentapetalae</taxon>
        <taxon>rosids</taxon>
        <taxon>fabids</taxon>
        <taxon>Fabales</taxon>
        <taxon>Fabaceae</taxon>
        <taxon>Papilionoideae</taxon>
        <taxon>50 kb inversion clade</taxon>
        <taxon>NPAAA clade</taxon>
        <taxon>indigoferoid/millettioid clade</taxon>
        <taxon>Phaseoleae</taxon>
        <taxon>Canavalia</taxon>
    </lineage>
</organism>
<gene>
    <name evidence="2" type="ORF">VNO77_19155</name>
</gene>
<evidence type="ECO:0000256" key="1">
    <source>
        <dbReference type="SAM" id="MobiDB-lite"/>
    </source>
</evidence>
<comment type="caution">
    <text evidence="2">The sequence shown here is derived from an EMBL/GenBank/DDBJ whole genome shotgun (WGS) entry which is preliminary data.</text>
</comment>
<feature type="region of interest" description="Disordered" evidence="1">
    <location>
        <begin position="137"/>
        <end position="157"/>
    </location>
</feature>
<keyword evidence="3" id="KW-1185">Reference proteome</keyword>
<accession>A0AAN9LR16</accession>
<evidence type="ECO:0000313" key="3">
    <source>
        <dbReference type="Proteomes" id="UP001367508"/>
    </source>
</evidence>